<keyword evidence="13" id="KW-1185">Reference proteome</keyword>
<evidence type="ECO:0000256" key="2">
    <source>
        <dbReference type="ARBA" id="ARBA00011738"/>
    </source>
</evidence>
<name>A0A517Y9E1_9BACT</name>
<evidence type="ECO:0000256" key="10">
    <source>
        <dbReference type="PIRSR" id="PIRSR001549-1"/>
    </source>
</evidence>
<protein>
    <recommendedName>
        <fullName evidence="9">Histidine--tRNA ligase</fullName>
        <ecNumber evidence="9">6.1.1.21</ecNumber>
    </recommendedName>
    <alternativeName>
        <fullName evidence="9">Histidyl-tRNA synthetase</fullName>
        <shortName evidence="9">HisRS</shortName>
    </alternativeName>
</protein>
<keyword evidence="6 9" id="KW-0648">Protein biosynthesis</keyword>
<keyword evidence="7 9" id="KW-0030">Aminoacyl-tRNA synthetase</keyword>
<keyword evidence="3 9" id="KW-0436">Ligase</keyword>
<dbReference type="InterPro" id="IPR015807">
    <property type="entry name" value="His-tRNA-ligase"/>
</dbReference>
<evidence type="ECO:0000256" key="4">
    <source>
        <dbReference type="ARBA" id="ARBA00022741"/>
    </source>
</evidence>
<organism evidence="12 13">
    <name type="scientific">Anatilimnocola aggregata</name>
    <dbReference type="NCBI Taxonomy" id="2528021"/>
    <lineage>
        <taxon>Bacteria</taxon>
        <taxon>Pseudomonadati</taxon>
        <taxon>Planctomycetota</taxon>
        <taxon>Planctomycetia</taxon>
        <taxon>Pirellulales</taxon>
        <taxon>Pirellulaceae</taxon>
        <taxon>Anatilimnocola</taxon>
    </lineage>
</organism>
<dbReference type="InterPro" id="IPR045864">
    <property type="entry name" value="aa-tRNA-synth_II/BPL/LPL"/>
</dbReference>
<dbReference type="Gene3D" id="3.30.930.10">
    <property type="entry name" value="Bira Bifunctional Protein, Domain 2"/>
    <property type="match status" value="1"/>
</dbReference>
<keyword evidence="4 9" id="KW-0547">Nucleotide-binding</keyword>
<dbReference type="NCBIfam" id="TIGR00442">
    <property type="entry name" value="hisS"/>
    <property type="match status" value="1"/>
</dbReference>
<dbReference type="PANTHER" id="PTHR11476">
    <property type="entry name" value="HISTIDYL-TRNA SYNTHETASE"/>
    <property type="match status" value="1"/>
</dbReference>
<dbReference type="CDD" id="cd00859">
    <property type="entry name" value="HisRS_anticodon"/>
    <property type="match status" value="1"/>
</dbReference>
<dbReference type="Pfam" id="PF13393">
    <property type="entry name" value="tRNA-synt_His"/>
    <property type="match status" value="1"/>
</dbReference>
<dbReference type="InterPro" id="IPR041715">
    <property type="entry name" value="HisRS-like_core"/>
</dbReference>
<dbReference type="Gene3D" id="3.40.50.800">
    <property type="entry name" value="Anticodon-binding domain"/>
    <property type="match status" value="1"/>
</dbReference>
<evidence type="ECO:0000256" key="5">
    <source>
        <dbReference type="ARBA" id="ARBA00022840"/>
    </source>
</evidence>
<accession>A0A517Y9E1</accession>
<dbReference type="Pfam" id="PF03129">
    <property type="entry name" value="HGTP_anticodon"/>
    <property type="match status" value="1"/>
</dbReference>
<gene>
    <name evidence="9 12" type="primary">hisS</name>
    <name evidence="12" type="ORF">ETAA8_18640</name>
</gene>
<dbReference type="EMBL" id="CP036274">
    <property type="protein sequence ID" value="QDU26782.1"/>
    <property type="molecule type" value="Genomic_DNA"/>
</dbReference>
<reference evidence="12 13" key="1">
    <citation type="submission" date="2019-02" db="EMBL/GenBank/DDBJ databases">
        <title>Deep-cultivation of Planctomycetes and their phenomic and genomic characterization uncovers novel biology.</title>
        <authorList>
            <person name="Wiegand S."/>
            <person name="Jogler M."/>
            <person name="Boedeker C."/>
            <person name="Pinto D."/>
            <person name="Vollmers J."/>
            <person name="Rivas-Marin E."/>
            <person name="Kohn T."/>
            <person name="Peeters S.H."/>
            <person name="Heuer A."/>
            <person name="Rast P."/>
            <person name="Oberbeckmann S."/>
            <person name="Bunk B."/>
            <person name="Jeske O."/>
            <person name="Meyerdierks A."/>
            <person name="Storesund J.E."/>
            <person name="Kallscheuer N."/>
            <person name="Luecker S."/>
            <person name="Lage O.M."/>
            <person name="Pohl T."/>
            <person name="Merkel B.J."/>
            <person name="Hornburger P."/>
            <person name="Mueller R.-W."/>
            <person name="Bruemmer F."/>
            <person name="Labrenz M."/>
            <person name="Spormann A.M."/>
            <person name="Op den Camp H."/>
            <person name="Overmann J."/>
            <person name="Amann R."/>
            <person name="Jetten M.S.M."/>
            <person name="Mascher T."/>
            <person name="Medema M.H."/>
            <person name="Devos D.P."/>
            <person name="Kaster A.-K."/>
            <person name="Ovreas L."/>
            <person name="Rohde M."/>
            <person name="Galperin M.Y."/>
            <person name="Jogler C."/>
        </authorList>
    </citation>
    <scope>NUCLEOTIDE SEQUENCE [LARGE SCALE GENOMIC DNA]</scope>
    <source>
        <strain evidence="12 13">ETA_A8</strain>
    </source>
</reference>
<sequence>MRAAASTNFARCAVSLASLNLAHLMVRIADPITMSKSLIEPRTLAGFRDYLPAAMIPRERLIATAQRVYRSFGFSPIDTPALEYLEVLTGKGGEESDRQLYQFEDNGGRRVGMRFDLTVPLARFAAQHAAELGTPFKRYHIGMVWRGERAQRGRYREFMQCDFDTIGTKSVAADIETAVVIHELMRAIGFNNFTIRVNNRQVLSGLLAKLNLAEKSVPILRALDKLGKIGREAVAQEMMTAAEATAEQAEQVLKLAELSGDSDDMLQQLGGLLAGNAQGEEGVERLRQILRGAQASGVAPGKLQLDVSIARGLDYYTGAIFETFLGDLPTIGSVCSGGRYDNLAGLFTKQELPGIGASLGLDRLLAAMEELQLLEKVSTPAPVLVAFFDKDRLNDYLQIAALIRHAGIGVELFPDAKKLGQQLQYADKRGFKLAIIAGSRELDSGIVQVKNLATTATEEVPLEMQSTEPGQSLVTTLQRLLATS</sequence>
<evidence type="ECO:0000256" key="6">
    <source>
        <dbReference type="ARBA" id="ARBA00022917"/>
    </source>
</evidence>
<dbReference type="PANTHER" id="PTHR11476:SF7">
    <property type="entry name" value="HISTIDINE--TRNA LIGASE"/>
    <property type="match status" value="1"/>
</dbReference>
<dbReference type="PIRSF" id="PIRSF001549">
    <property type="entry name" value="His-tRNA_synth"/>
    <property type="match status" value="1"/>
</dbReference>
<feature type="binding site" evidence="10">
    <location>
        <position position="164"/>
    </location>
    <ligand>
        <name>L-histidine</name>
        <dbReference type="ChEBI" id="CHEBI:57595"/>
    </ligand>
</feature>
<evidence type="ECO:0000256" key="1">
    <source>
        <dbReference type="ARBA" id="ARBA00008226"/>
    </source>
</evidence>
<dbReference type="InterPro" id="IPR004516">
    <property type="entry name" value="HisRS/HisZ"/>
</dbReference>
<keyword evidence="5 9" id="KW-0067">ATP-binding</keyword>
<feature type="binding site" evidence="10">
    <location>
        <position position="160"/>
    </location>
    <ligand>
        <name>L-histidine</name>
        <dbReference type="ChEBI" id="CHEBI:57595"/>
    </ligand>
</feature>
<feature type="binding site" evidence="10">
    <location>
        <begin position="315"/>
        <end position="316"/>
    </location>
    <ligand>
        <name>L-histidine</name>
        <dbReference type="ChEBI" id="CHEBI:57595"/>
    </ligand>
</feature>
<feature type="binding site" evidence="10">
    <location>
        <position position="146"/>
    </location>
    <ligand>
        <name>L-histidine</name>
        <dbReference type="ChEBI" id="CHEBI:57595"/>
    </ligand>
</feature>
<dbReference type="InterPro" id="IPR004154">
    <property type="entry name" value="Anticodon-bd"/>
</dbReference>
<dbReference type="GO" id="GO:0006427">
    <property type="term" value="P:histidyl-tRNA aminoacylation"/>
    <property type="evidence" value="ECO:0007669"/>
    <property type="project" value="UniProtKB-UniRule"/>
</dbReference>
<evidence type="ECO:0000313" key="12">
    <source>
        <dbReference type="EMBL" id="QDU26782.1"/>
    </source>
</evidence>
<comment type="subunit">
    <text evidence="2 9">Homodimer.</text>
</comment>
<evidence type="ECO:0000313" key="13">
    <source>
        <dbReference type="Proteomes" id="UP000315017"/>
    </source>
</evidence>
<dbReference type="EC" id="6.1.1.21" evidence="9"/>
<dbReference type="InterPro" id="IPR036621">
    <property type="entry name" value="Anticodon-bd_dom_sf"/>
</dbReference>
<keyword evidence="9" id="KW-0963">Cytoplasm</keyword>
<dbReference type="AlphaFoldDB" id="A0A517Y9E1"/>
<dbReference type="InterPro" id="IPR006195">
    <property type="entry name" value="aa-tRNA-synth_II"/>
</dbReference>
<dbReference type="GO" id="GO:0005524">
    <property type="term" value="F:ATP binding"/>
    <property type="evidence" value="ECO:0007669"/>
    <property type="project" value="UniProtKB-UniRule"/>
</dbReference>
<proteinExistence type="inferred from homology"/>
<evidence type="ECO:0000259" key="11">
    <source>
        <dbReference type="PROSITE" id="PS50862"/>
    </source>
</evidence>
<dbReference type="GO" id="GO:0004821">
    <property type="term" value="F:histidine-tRNA ligase activity"/>
    <property type="evidence" value="ECO:0007669"/>
    <property type="project" value="UniProtKB-UniRule"/>
</dbReference>
<feature type="binding site" evidence="10">
    <location>
        <position position="311"/>
    </location>
    <ligand>
        <name>L-histidine</name>
        <dbReference type="ChEBI" id="CHEBI:57595"/>
    </ligand>
</feature>
<dbReference type="SUPFAM" id="SSF52954">
    <property type="entry name" value="Class II aaRS ABD-related"/>
    <property type="match status" value="1"/>
</dbReference>
<dbReference type="GO" id="GO:0005737">
    <property type="term" value="C:cytoplasm"/>
    <property type="evidence" value="ECO:0007669"/>
    <property type="project" value="UniProtKB-SubCell"/>
</dbReference>
<feature type="binding site" evidence="10">
    <location>
        <begin position="116"/>
        <end position="118"/>
    </location>
    <ligand>
        <name>L-histidine</name>
        <dbReference type="ChEBI" id="CHEBI:57595"/>
    </ligand>
</feature>
<comment type="similarity">
    <text evidence="1 9">Belongs to the class-II aminoacyl-tRNA synthetase family.</text>
</comment>
<dbReference type="InterPro" id="IPR033656">
    <property type="entry name" value="HisRS_anticodon"/>
</dbReference>
<dbReference type="CDD" id="cd00773">
    <property type="entry name" value="HisRS-like_core"/>
    <property type="match status" value="1"/>
</dbReference>
<dbReference type="HAMAP" id="MF_00127">
    <property type="entry name" value="His_tRNA_synth"/>
    <property type="match status" value="1"/>
</dbReference>
<evidence type="ECO:0000256" key="3">
    <source>
        <dbReference type="ARBA" id="ARBA00022598"/>
    </source>
</evidence>
<comment type="subcellular location">
    <subcellularLocation>
        <location evidence="9">Cytoplasm</location>
    </subcellularLocation>
</comment>
<dbReference type="KEGG" id="aagg:ETAA8_18640"/>
<evidence type="ECO:0000256" key="9">
    <source>
        <dbReference type="HAMAP-Rule" id="MF_00127"/>
    </source>
</evidence>
<evidence type="ECO:0000256" key="7">
    <source>
        <dbReference type="ARBA" id="ARBA00023146"/>
    </source>
</evidence>
<dbReference type="PROSITE" id="PS50862">
    <property type="entry name" value="AA_TRNA_LIGASE_II"/>
    <property type="match status" value="1"/>
</dbReference>
<feature type="domain" description="Aminoacyl-transfer RNA synthetases class-II family profile" evidence="11">
    <location>
        <begin position="58"/>
        <end position="380"/>
    </location>
</feature>
<dbReference type="SUPFAM" id="SSF55681">
    <property type="entry name" value="Class II aaRS and biotin synthetases"/>
    <property type="match status" value="1"/>
</dbReference>
<dbReference type="Proteomes" id="UP000315017">
    <property type="component" value="Chromosome"/>
</dbReference>
<comment type="catalytic activity">
    <reaction evidence="8 9">
        <text>tRNA(His) + L-histidine + ATP = L-histidyl-tRNA(His) + AMP + diphosphate + H(+)</text>
        <dbReference type="Rhea" id="RHEA:17313"/>
        <dbReference type="Rhea" id="RHEA-COMP:9665"/>
        <dbReference type="Rhea" id="RHEA-COMP:9689"/>
        <dbReference type="ChEBI" id="CHEBI:15378"/>
        <dbReference type="ChEBI" id="CHEBI:30616"/>
        <dbReference type="ChEBI" id="CHEBI:33019"/>
        <dbReference type="ChEBI" id="CHEBI:57595"/>
        <dbReference type="ChEBI" id="CHEBI:78442"/>
        <dbReference type="ChEBI" id="CHEBI:78527"/>
        <dbReference type="ChEBI" id="CHEBI:456215"/>
        <dbReference type="EC" id="6.1.1.21"/>
    </reaction>
</comment>
<evidence type="ECO:0000256" key="8">
    <source>
        <dbReference type="ARBA" id="ARBA00047639"/>
    </source>
</evidence>